<comment type="caution">
    <text evidence="2">The sequence shown here is derived from an EMBL/GenBank/DDBJ whole genome shotgun (WGS) entry which is preliminary data.</text>
</comment>
<dbReference type="PROSITE" id="PS51186">
    <property type="entry name" value="GNAT"/>
    <property type="match status" value="1"/>
</dbReference>
<protein>
    <recommendedName>
        <fullName evidence="1">N-acetyltransferase domain-containing protein</fullName>
    </recommendedName>
</protein>
<evidence type="ECO:0000259" key="1">
    <source>
        <dbReference type="PROSITE" id="PS51186"/>
    </source>
</evidence>
<feature type="domain" description="N-acetyltransferase" evidence="1">
    <location>
        <begin position="1"/>
        <end position="115"/>
    </location>
</feature>
<reference evidence="2 3" key="1">
    <citation type="journal article" date="2016" name="Nat. Microbiol.">
        <title>Genomic inference of the metabolism of cosmopolitan subsurface Archaea, Hadesarchaea.</title>
        <authorList>
            <person name="Baker B.J."/>
            <person name="Saw J.H."/>
            <person name="Lind A.E."/>
            <person name="Lazar C.S."/>
            <person name="Hinrichs K.-U."/>
            <person name="Teske A.P."/>
            <person name="Ettema T.J."/>
        </authorList>
    </citation>
    <scope>NUCLEOTIDE SEQUENCE [LARGE SCALE GENOMIC DNA]</scope>
</reference>
<gene>
    <name evidence="2" type="ORF">APZ16_03570</name>
</gene>
<accession>A0A147JZI8</accession>
<organism evidence="2 3">
    <name type="scientific">Hadarchaeum yellowstonense</name>
    <dbReference type="NCBI Taxonomy" id="1776334"/>
    <lineage>
        <taxon>Archaea</taxon>
        <taxon>Methanobacteriati</taxon>
        <taxon>Candidatus Hadarchaeota</taxon>
        <taxon>Candidatus Hadarchaeia</taxon>
        <taxon>Candidatus Hadarchaeales</taxon>
        <taxon>Candidatus Hadarchaeaceae</taxon>
        <taxon>Candidatus Hadarchaeum</taxon>
    </lineage>
</organism>
<dbReference type="EMBL" id="LQMQ01000011">
    <property type="protein sequence ID" value="KUO42033.1"/>
    <property type="molecule type" value="Genomic_DNA"/>
</dbReference>
<dbReference type="InterPro" id="IPR016181">
    <property type="entry name" value="Acyl_CoA_acyltransferase"/>
</dbReference>
<dbReference type="Gene3D" id="3.40.630.30">
    <property type="match status" value="1"/>
</dbReference>
<dbReference type="SUPFAM" id="SSF55729">
    <property type="entry name" value="Acyl-CoA N-acyltransferases (Nat)"/>
    <property type="match status" value="1"/>
</dbReference>
<evidence type="ECO:0000313" key="2">
    <source>
        <dbReference type="EMBL" id="KUO42033.1"/>
    </source>
</evidence>
<dbReference type="Pfam" id="PF13508">
    <property type="entry name" value="Acetyltransf_7"/>
    <property type="match status" value="1"/>
</dbReference>
<dbReference type="GO" id="GO:0016747">
    <property type="term" value="F:acyltransferase activity, transferring groups other than amino-acyl groups"/>
    <property type="evidence" value="ECO:0007669"/>
    <property type="project" value="InterPro"/>
</dbReference>
<sequence>MIIMRIDHTTENGVHRYECWDDYGCSVVASAVAVEENGHINLKEINVGRSYRGRGLGTLLLEQVIADFSDRDLVASVFEERVPWYRRHGFEPVESRGGLIEVKRRGQSLKMIPRI</sequence>
<dbReference type="InterPro" id="IPR000182">
    <property type="entry name" value="GNAT_dom"/>
</dbReference>
<proteinExistence type="predicted"/>
<evidence type="ECO:0000313" key="3">
    <source>
        <dbReference type="Proteomes" id="UP000074294"/>
    </source>
</evidence>
<name>A0A147JZI8_HADYE</name>
<dbReference type="AlphaFoldDB" id="A0A147JZI8"/>
<dbReference type="Proteomes" id="UP000074294">
    <property type="component" value="Unassembled WGS sequence"/>
</dbReference>